<dbReference type="PANTHER" id="PTHR43712">
    <property type="entry name" value="PUTATIVE (AFU_ORTHOLOGUE AFUA_4G14580)-RELATED"/>
    <property type="match status" value="1"/>
</dbReference>
<dbReference type="Pfam" id="PF00891">
    <property type="entry name" value="Methyltransf_2"/>
    <property type="match status" value="1"/>
</dbReference>
<dbReference type="PANTHER" id="PTHR43712:SF4">
    <property type="entry name" value="O-METHYLTRANSFERASE DOMAIN-CONTAINING PROTEIN"/>
    <property type="match status" value="1"/>
</dbReference>
<feature type="domain" description="O-methyltransferase dimerisation" evidence="5">
    <location>
        <begin position="49"/>
        <end position="103"/>
    </location>
</feature>
<dbReference type="SUPFAM" id="SSF46785">
    <property type="entry name" value="Winged helix' DNA-binding domain"/>
    <property type="match status" value="1"/>
</dbReference>
<dbReference type="InterPro" id="IPR036388">
    <property type="entry name" value="WH-like_DNA-bd_sf"/>
</dbReference>
<dbReference type="Pfam" id="PF08100">
    <property type="entry name" value="Dimerisation"/>
    <property type="match status" value="1"/>
</dbReference>
<keyword evidence="2" id="KW-0808">Transferase</keyword>
<dbReference type="EMBL" id="JAWRVE010000069">
    <property type="protein sequence ID" value="KAL1864313.1"/>
    <property type="molecule type" value="Genomic_DNA"/>
</dbReference>
<sequence length="381" mass="42555">MEEALQQLEQFAVNTDDIGRQNLRTRLRRLADSTECVITTIDRIGHRHLECAAIKVGCDLGLFRLLVATQDAVSVVELAQKTGAEADFMSRLMRYIAGLGGVDEVVKDVYLANHITNNLADDLSFPGISHYFETCGPLHQSFPGWLQKNGYKTPADASHTVFQDAFRTNLSIRPWISQAPLNMGYLVDYVKLRGPPSPSWLTVYPVEGQTTEWDASRPVFIELGGKTGHQAAQFKLKYPDVRGRVIWQDAHPSLDMAPSMPGVEKLAHSIFESPPVKGAKFYFLSRVFHNNTPQKACNLLQLLKSAMVAGSRLLIDEAVPPETNVDYLASAIDLTMLEAFAAIERTESQWRETLEDNGLELVKVHVYNPSIYESIVEVRLP</sequence>
<dbReference type="InterPro" id="IPR012967">
    <property type="entry name" value="COMT_dimerisation"/>
</dbReference>
<dbReference type="PIRSF" id="PIRSF005739">
    <property type="entry name" value="O-mtase"/>
    <property type="match status" value="1"/>
</dbReference>
<reference evidence="6 7" key="1">
    <citation type="journal article" date="2024" name="IMA Fungus">
        <title>IMA Genome - F19 : A genome assembly and annotation guide to empower mycologists, including annotated draft genome sequences of Ceratocystis pirilliformis, Diaporthe australafricana, Fusarium ophioides, Paecilomyces lecythidis, and Sporothrix stenoceras.</title>
        <authorList>
            <person name="Aylward J."/>
            <person name="Wilson A.M."/>
            <person name="Visagie C.M."/>
            <person name="Spraker J."/>
            <person name="Barnes I."/>
            <person name="Buitendag C."/>
            <person name="Ceriani C."/>
            <person name="Del Mar Angel L."/>
            <person name="du Plessis D."/>
            <person name="Fuchs T."/>
            <person name="Gasser K."/>
            <person name="Kramer D."/>
            <person name="Li W."/>
            <person name="Munsamy K."/>
            <person name="Piso A."/>
            <person name="Price J.L."/>
            <person name="Sonnekus B."/>
            <person name="Thomas C."/>
            <person name="van der Nest A."/>
            <person name="van Dijk A."/>
            <person name="van Heerden A."/>
            <person name="van Vuuren N."/>
            <person name="Yilmaz N."/>
            <person name="Duong T.A."/>
            <person name="van der Merwe N.A."/>
            <person name="Wingfield M.J."/>
            <person name="Wingfield B.D."/>
        </authorList>
    </citation>
    <scope>NUCLEOTIDE SEQUENCE [LARGE SCALE GENOMIC DNA]</scope>
    <source>
        <strain evidence="6 7">CMW 18300</strain>
    </source>
</reference>
<keyword evidence="3" id="KW-0949">S-adenosyl-L-methionine</keyword>
<name>A0ABR3WL62_9PEZI</name>
<keyword evidence="1" id="KW-0489">Methyltransferase</keyword>
<dbReference type="InterPro" id="IPR029063">
    <property type="entry name" value="SAM-dependent_MTases_sf"/>
</dbReference>
<comment type="caution">
    <text evidence="6">The sequence shown here is derived from an EMBL/GenBank/DDBJ whole genome shotgun (WGS) entry which is preliminary data.</text>
</comment>
<proteinExistence type="predicted"/>
<evidence type="ECO:0000259" key="4">
    <source>
        <dbReference type="Pfam" id="PF00891"/>
    </source>
</evidence>
<dbReference type="SUPFAM" id="SSF53335">
    <property type="entry name" value="S-adenosyl-L-methionine-dependent methyltransferases"/>
    <property type="match status" value="1"/>
</dbReference>
<evidence type="ECO:0008006" key="8">
    <source>
        <dbReference type="Google" id="ProtNLM"/>
    </source>
</evidence>
<dbReference type="InterPro" id="IPR016461">
    <property type="entry name" value="COMT-like"/>
</dbReference>
<dbReference type="InterPro" id="IPR036390">
    <property type="entry name" value="WH_DNA-bd_sf"/>
</dbReference>
<keyword evidence="7" id="KW-1185">Reference proteome</keyword>
<feature type="domain" description="O-methyltransferase C-terminal" evidence="4">
    <location>
        <begin position="220"/>
        <end position="358"/>
    </location>
</feature>
<dbReference type="Gene3D" id="3.40.50.150">
    <property type="entry name" value="Vaccinia Virus protein VP39"/>
    <property type="match status" value="1"/>
</dbReference>
<evidence type="ECO:0000256" key="3">
    <source>
        <dbReference type="ARBA" id="ARBA00022691"/>
    </source>
</evidence>
<dbReference type="InterPro" id="IPR001077">
    <property type="entry name" value="COMT_C"/>
</dbReference>
<evidence type="ECO:0000256" key="2">
    <source>
        <dbReference type="ARBA" id="ARBA00022679"/>
    </source>
</evidence>
<protein>
    <recommendedName>
        <fullName evidence="8">O-methyltransferase domain-containing protein</fullName>
    </recommendedName>
</protein>
<evidence type="ECO:0000313" key="7">
    <source>
        <dbReference type="Proteomes" id="UP001583177"/>
    </source>
</evidence>
<dbReference type="Gene3D" id="1.10.10.10">
    <property type="entry name" value="Winged helix-like DNA-binding domain superfamily/Winged helix DNA-binding domain"/>
    <property type="match status" value="1"/>
</dbReference>
<dbReference type="Proteomes" id="UP001583177">
    <property type="component" value="Unassembled WGS sequence"/>
</dbReference>
<accession>A0ABR3WL62</accession>
<evidence type="ECO:0000256" key="1">
    <source>
        <dbReference type="ARBA" id="ARBA00022603"/>
    </source>
</evidence>
<evidence type="ECO:0000259" key="5">
    <source>
        <dbReference type="Pfam" id="PF08100"/>
    </source>
</evidence>
<organism evidence="6 7">
    <name type="scientific">Diaporthe australafricana</name>
    <dbReference type="NCBI Taxonomy" id="127596"/>
    <lineage>
        <taxon>Eukaryota</taxon>
        <taxon>Fungi</taxon>
        <taxon>Dikarya</taxon>
        <taxon>Ascomycota</taxon>
        <taxon>Pezizomycotina</taxon>
        <taxon>Sordariomycetes</taxon>
        <taxon>Sordariomycetidae</taxon>
        <taxon>Diaporthales</taxon>
        <taxon>Diaporthaceae</taxon>
        <taxon>Diaporthe</taxon>
    </lineage>
</organism>
<dbReference type="PROSITE" id="PS51683">
    <property type="entry name" value="SAM_OMT_II"/>
    <property type="match status" value="1"/>
</dbReference>
<gene>
    <name evidence="6" type="ORF">Daus18300_007736</name>
</gene>
<evidence type="ECO:0000313" key="6">
    <source>
        <dbReference type="EMBL" id="KAL1864313.1"/>
    </source>
</evidence>